<keyword evidence="1" id="KW-0472">Membrane</keyword>
<dbReference type="AlphaFoldDB" id="E1RK77"/>
<feature type="transmembrane region" description="Helical" evidence="1">
    <location>
        <begin position="12"/>
        <end position="29"/>
    </location>
</feature>
<evidence type="ECO:0000313" key="2">
    <source>
        <dbReference type="EMBL" id="ADN36890.1"/>
    </source>
</evidence>
<dbReference type="GeneID" id="9744624"/>
<dbReference type="HOGENOM" id="CLU_1025323_0_0_2"/>
<evidence type="ECO:0000256" key="1">
    <source>
        <dbReference type="SAM" id="Phobius"/>
    </source>
</evidence>
<evidence type="ECO:0000313" key="3">
    <source>
        <dbReference type="Proteomes" id="UP000006565"/>
    </source>
</evidence>
<organism evidence="2 3">
    <name type="scientific">Methanolacinia petrolearia (strain DSM 11571 / OCM 486 / SEBR 4847)</name>
    <name type="common">Methanoplanus petrolearius</name>
    <dbReference type="NCBI Taxonomy" id="679926"/>
    <lineage>
        <taxon>Archaea</taxon>
        <taxon>Methanobacteriati</taxon>
        <taxon>Methanobacteriota</taxon>
        <taxon>Stenosarchaea group</taxon>
        <taxon>Methanomicrobia</taxon>
        <taxon>Methanomicrobiales</taxon>
        <taxon>Methanomicrobiaceae</taxon>
        <taxon>Methanolacinia</taxon>
    </lineage>
</organism>
<feature type="transmembrane region" description="Helical" evidence="1">
    <location>
        <begin position="144"/>
        <end position="164"/>
    </location>
</feature>
<keyword evidence="3" id="KW-1185">Reference proteome</keyword>
<name>E1RK77_METP4</name>
<gene>
    <name evidence="2" type="ordered locus">Mpet_2142</name>
</gene>
<dbReference type="Proteomes" id="UP000006565">
    <property type="component" value="Chromosome"/>
</dbReference>
<protein>
    <submittedName>
        <fullName evidence="2">Uncharacterized protein</fullName>
    </submittedName>
</protein>
<reference evidence="2 3" key="1">
    <citation type="journal article" date="2010" name="Stand. Genomic Sci.">
        <title>Complete genome sequence of Methanoplanus petrolearius type strain (SEBR 4847).</title>
        <authorList>
            <person name="Brambilla E."/>
            <person name="Djao O.D."/>
            <person name="Daligault H."/>
            <person name="Lapidus A."/>
            <person name="Lucas S."/>
            <person name="Hammon N."/>
            <person name="Nolan M."/>
            <person name="Tice H."/>
            <person name="Cheng J.F."/>
            <person name="Han C."/>
            <person name="Tapia R."/>
            <person name="Goodwin L."/>
            <person name="Pitluck S."/>
            <person name="Liolios K."/>
            <person name="Ivanova N."/>
            <person name="Mavromatis K."/>
            <person name="Mikhailova N."/>
            <person name="Pati A."/>
            <person name="Chen A."/>
            <person name="Palaniappan K."/>
            <person name="Land M."/>
            <person name="Hauser L."/>
            <person name="Chang Y.J."/>
            <person name="Jeffries C.D."/>
            <person name="Rohde M."/>
            <person name="Spring S."/>
            <person name="Sikorski J."/>
            <person name="Goker M."/>
            <person name="Woyke T."/>
            <person name="Bristow J."/>
            <person name="Eisen J.A."/>
            <person name="Markowitz V."/>
            <person name="Hugenholtz P."/>
            <person name="Kyrpides N.C."/>
            <person name="Klenk H.P."/>
        </authorList>
    </citation>
    <scope>NUCLEOTIDE SEQUENCE [LARGE SCALE GENOMIC DNA]</scope>
    <source>
        <strain evidence="3">DSM 11571 / OCM 486 / SEBR 4847</strain>
    </source>
</reference>
<dbReference type="EMBL" id="CP002117">
    <property type="protein sequence ID" value="ADN36890.1"/>
    <property type="molecule type" value="Genomic_DNA"/>
</dbReference>
<feature type="transmembrane region" description="Helical" evidence="1">
    <location>
        <begin position="237"/>
        <end position="262"/>
    </location>
</feature>
<sequence length="271" mass="31298">MVYSNRKNTFCVIFPVLIILICWFGYPYISPIFSNMLQNPFFILLIACIELLGVYLLLALLSAFIFFVFIWSVFPSISQLGVYKKLNTEDPLNGESLGTKIKKIYKINFILSIFLMIVILYFLYPSTGTTTFDSTATTFSEIDHIYILAFAFVPAFLLSIRVLANPTKNVFSSPIINYYAHPADKKEFIKSFKKDVISFYAALIMAAIIFFYLKIMQAQLNNQLEEELIKFYPQIDSIALCILIVTYFIILLITTAFGEWFLTKFPPYERL</sequence>
<keyword evidence="1" id="KW-0812">Transmembrane</keyword>
<accession>E1RK77</accession>
<feature type="transmembrane region" description="Helical" evidence="1">
    <location>
        <begin position="107"/>
        <end position="124"/>
    </location>
</feature>
<feature type="transmembrane region" description="Helical" evidence="1">
    <location>
        <begin position="41"/>
        <end position="74"/>
    </location>
</feature>
<proteinExistence type="predicted"/>
<dbReference type="KEGG" id="mpi:Mpet_2142"/>
<keyword evidence="1" id="KW-1133">Transmembrane helix</keyword>
<feature type="transmembrane region" description="Helical" evidence="1">
    <location>
        <begin position="196"/>
        <end position="217"/>
    </location>
</feature>
<dbReference type="RefSeq" id="WP_013330067.1">
    <property type="nucleotide sequence ID" value="NC_014507.1"/>
</dbReference>